<dbReference type="AlphaFoldDB" id="A0A0L0SMK8"/>
<evidence type="ECO:0000313" key="2">
    <source>
        <dbReference type="Proteomes" id="UP000054350"/>
    </source>
</evidence>
<reference evidence="1 2" key="1">
    <citation type="submission" date="2009-11" db="EMBL/GenBank/DDBJ databases">
        <title>Annotation of Allomyces macrogynus ATCC 38327.</title>
        <authorList>
            <consortium name="The Broad Institute Genome Sequencing Platform"/>
            <person name="Russ C."/>
            <person name="Cuomo C."/>
            <person name="Burger G."/>
            <person name="Gray M.W."/>
            <person name="Holland P.W.H."/>
            <person name="King N."/>
            <person name="Lang F.B.F."/>
            <person name="Roger A.J."/>
            <person name="Ruiz-Trillo I."/>
            <person name="Young S.K."/>
            <person name="Zeng Q."/>
            <person name="Gargeya S."/>
            <person name="Fitzgerald M."/>
            <person name="Haas B."/>
            <person name="Abouelleil A."/>
            <person name="Alvarado L."/>
            <person name="Arachchi H.M."/>
            <person name="Berlin A."/>
            <person name="Chapman S.B."/>
            <person name="Gearin G."/>
            <person name="Goldberg J."/>
            <person name="Griggs A."/>
            <person name="Gujja S."/>
            <person name="Hansen M."/>
            <person name="Heiman D."/>
            <person name="Howarth C."/>
            <person name="Larimer J."/>
            <person name="Lui A."/>
            <person name="MacDonald P.J.P."/>
            <person name="McCowen C."/>
            <person name="Montmayeur A."/>
            <person name="Murphy C."/>
            <person name="Neiman D."/>
            <person name="Pearson M."/>
            <person name="Priest M."/>
            <person name="Roberts A."/>
            <person name="Saif S."/>
            <person name="Shea T."/>
            <person name="Sisk P."/>
            <person name="Stolte C."/>
            <person name="Sykes S."/>
            <person name="Wortman J."/>
            <person name="Nusbaum C."/>
            <person name="Birren B."/>
        </authorList>
    </citation>
    <scope>NUCLEOTIDE SEQUENCE [LARGE SCALE GENOMIC DNA]</scope>
    <source>
        <strain evidence="1 2">ATCC 38327</strain>
    </source>
</reference>
<protein>
    <submittedName>
        <fullName evidence="1">Uncharacterized protein</fullName>
    </submittedName>
</protein>
<dbReference type="Proteomes" id="UP000054350">
    <property type="component" value="Unassembled WGS sequence"/>
</dbReference>
<keyword evidence="2" id="KW-1185">Reference proteome</keyword>
<gene>
    <name evidence="1" type="ORF">AMAG_19045</name>
</gene>
<reference evidence="2" key="2">
    <citation type="submission" date="2009-11" db="EMBL/GenBank/DDBJ databases">
        <title>The Genome Sequence of Allomyces macrogynus strain ATCC 38327.</title>
        <authorList>
            <consortium name="The Broad Institute Genome Sequencing Platform"/>
            <person name="Russ C."/>
            <person name="Cuomo C."/>
            <person name="Shea T."/>
            <person name="Young S.K."/>
            <person name="Zeng Q."/>
            <person name="Koehrsen M."/>
            <person name="Haas B."/>
            <person name="Borodovsky M."/>
            <person name="Guigo R."/>
            <person name="Alvarado L."/>
            <person name="Berlin A."/>
            <person name="Borenstein D."/>
            <person name="Chen Z."/>
            <person name="Engels R."/>
            <person name="Freedman E."/>
            <person name="Gellesch M."/>
            <person name="Goldberg J."/>
            <person name="Griggs A."/>
            <person name="Gujja S."/>
            <person name="Heiman D."/>
            <person name="Hepburn T."/>
            <person name="Howarth C."/>
            <person name="Jen D."/>
            <person name="Larson L."/>
            <person name="Lewis B."/>
            <person name="Mehta T."/>
            <person name="Park D."/>
            <person name="Pearson M."/>
            <person name="Roberts A."/>
            <person name="Saif S."/>
            <person name="Shenoy N."/>
            <person name="Sisk P."/>
            <person name="Stolte C."/>
            <person name="Sykes S."/>
            <person name="Walk T."/>
            <person name="White J."/>
            <person name="Yandava C."/>
            <person name="Burger G."/>
            <person name="Gray M.W."/>
            <person name="Holland P.W.H."/>
            <person name="King N."/>
            <person name="Lang F.B.F."/>
            <person name="Roger A.J."/>
            <person name="Ruiz-Trillo I."/>
            <person name="Lander E."/>
            <person name="Nusbaum C."/>
        </authorList>
    </citation>
    <scope>NUCLEOTIDE SEQUENCE [LARGE SCALE GENOMIC DNA]</scope>
    <source>
        <strain evidence="2">ATCC 38327</strain>
    </source>
</reference>
<proteinExistence type="predicted"/>
<evidence type="ECO:0000313" key="1">
    <source>
        <dbReference type="EMBL" id="KNE63722.1"/>
    </source>
</evidence>
<name>A0A0L0SMK8_ALLM3</name>
<organism evidence="1 2">
    <name type="scientific">Allomyces macrogynus (strain ATCC 38327)</name>
    <name type="common">Allomyces javanicus var. macrogynus</name>
    <dbReference type="NCBI Taxonomy" id="578462"/>
    <lineage>
        <taxon>Eukaryota</taxon>
        <taxon>Fungi</taxon>
        <taxon>Fungi incertae sedis</taxon>
        <taxon>Blastocladiomycota</taxon>
        <taxon>Blastocladiomycetes</taxon>
        <taxon>Blastocladiales</taxon>
        <taxon>Blastocladiaceae</taxon>
        <taxon>Allomyces</taxon>
    </lineage>
</organism>
<accession>A0A0L0SMK8</accession>
<dbReference type="EMBL" id="GG745343">
    <property type="protein sequence ID" value="KNE63722.1"/>
    <property type="molecule type" value="Genomic_DNA"/>
</dbReference>
<dbReference type="VEuPathDB" id="FungiDB:AMAG_19045"/>
<sequence length="96" mass="10394">MYLAQDGVADAHKDLVINLAVKTLPHESPTSFAMAPLKKCQFATTTATTSRAIPTNAWAFTSLDLGRKRYSDAHAFMLSSDQSRLVTAFASGGDTW</sequence>